<dbReference type="RefSeq" id="WP_093074549.1">
    <property type="nucleotide sequence ID" value="NZ_FOGV01000031.1"/>
</dbReference>
<evidence type="ECO:0000313" key="4">
    <source>
        <dbReference type="Proteomes" id="UP000199318"/>
    </source>
</evidence>
<reference evidence="4" key="1">
    <citation type="submission" date="2016-10" db="EMBL/GenBank/DDBJ databases">
        <authorList>
            <person name="de Groot N.N."/>
        </authorList>
    </citation>
    <scope>NUCLEOTIDE SEQUENCE [LARGE SCALE GENOMIC DNA]</scope>
    <source>
        <strain evidence="4">10nlg</strain>
    </source>
</reference>
<dbReference type="Proteomes" id="UP000199318">
    <property type="component" value="Unassembled WGS sequence"/>
</dbReference>
<dbReference type="GO" id="GO:0010181">
    <property type="term" value="F:FMN binding"/>
    <property type="evidence" value="ECO:0007669"/>
    <property type="project" value="TreeGrafter"/>
</dbReference>
<dbReference type="PANTHER" id="PTHR30543:SF21">
    <property type="entry name" value="NAD(P)H-DEPENDENT FMN REDUCTASE LOT6"/>
    <property type="match status" value="1"/>
</dbReference>
<sequence>MSYYIAGFAGSLRKGSFNKNVLNFVAERENDVYIHPLDELPLFNADLESGGDPVQVKRWKDQIKQADGLFIVTPEYSHAMPGVAKNALDWAGSIANENVLDKKPVMIIGASPTGMGTGFAQAQMRQVLAACGAYVMPQPEVFIGRVHNIMDENGRLTDQGTVDFLADAINEFRSFIAMCQQ</sequence>
<dbReference type="Gene3D" id="3.40.50.360">
    <property type="match status" value="1"/>
</dbReference>
<dbReference type="InterPro" id="IPR029039">
    <property type="entry name" value="Flavoprotein-like_sf"/>
</dbReference>
<dbReference type="GO" id="GO:0016491">
    <property type="term" value="F:oxidoreductase activity"/>
    <property type="evidence" value="ECO:0007669"/>
    <property type="project" value="InterPro"/>
</dbReference>
<dbReference type="InterPro" id="IPR050712">
    <property type="entry name" value="NAD(P)H-dep_reductase"/>
</dbReference>
<protein>
    <submittedName>
        <fullName evidence="3">Chromate reductase</fullName>
    </submittedName>
</protein>
<feature type="domain" description="NADPH-dependent FMN reductase-like" evidence="2">
    <location>
        <begin position="5"/>
        <end position="147"/>
    </location>
</feature>
<comment type="caution">
    <text evidence="3">The sequence shown here is derived from an EMBL/GenBank/DDBJ whole genome shotgun (WGS) entry which is preliminary data.</text>
</comment>
<proteinExistence type="inferred from homology"/>
<dbReference type="EMBL" id="FOGV01000031">
    <property type="protein sequence ID" value="SES30849.1"/>
    <property type="molecule type" value="Genomic_DNA"/>
</dbReference>
<name>A0A1H9WAN5_9BACI</name>
<gene>
    <name evidence="3" type="ORF">SAMN05444126_1312</name>
</gene>
<dbReference type="InterPro" id="IPR005025">
    <property type="entry name" value="FMN_Rdtase-like_dom"/>
</dbReference>
<dbReference type="Pfam" id="PF03358">
    <property type="entry name" value="FMN_red"/>
    <property type="match status" value="1"/>
</dbReference>
<evidence type="ECO:0000313" key="3">
    <source>
        <dbReference type="EMBL" id="SES30849.1"/>
    </source>
</evidence>
<keyword evidence="4" id="KW-1185">Reference proteome</keyword>
<organism evidence="3 4">
    <name type="scientific">Salisediminibacterium halotolerans</name>
    <dbReference type="NCBI Taxonomy" id="517425"/>
    <lineage>
        <taxon>Bacteria</taxon>
        <taxon>Bacillati</taxon>
        <taxon>Bacillota</taxon>
        <taxon>Bacilli</taxon>
        <taxon>Bacillales</taxon>
        <taxon>Bacillaceae</taxon>
        <taxon>Salisediminibacterium</taxon>
    </lineage>
</organism>
<accession>A0A1H9WAN5</accession>
<dbReference type="PANTHER" id="PTHR30543">
    <property type="entry name" value="CHROMATE REDUCTASE"/>
    <property type="match status" value="1"/>
</dbReference>
<dbReference type="AlphaFoldDB" id="A0A1H9WAN5"/>
<evidence type="ECO:0000259" key="2">
    <source>
        <dbReference type="Pfam" id="PF03358"/>
    </source>
</evidence>
<evidence type="ECO:0000256" key="1">
    <source>
        <dbReference type="ARBA" id="ARBA00009428"/>
    </source>
</evidence>
<dbReference type="OrthoDB" id="9812295at2"/>
<dbReference type="GO" id="GO:0005829">
    <property type="term" value="C:cytosol"/>
    <property type="evidence" value="ECO:0007669"/>
    <property type="project" value="TreeGrafter"/>
</dbReference>
<dbReference type="SUPFAM" id="SSF52218">
    <property type="entry name" value="Flavoproteins"/>
    <property type="match status" value="1"/>
</dbReference>
<comment type="similarity">
    <text evidence="1">Belongs to the azoreductase type 2 family.</text>
</comment>
<dbReference type="STRING" id="1464123.SAMN05444126_1312"/>